<evidence type="ECO:0000256" key="3">
    <source>
        <dbReference type="PROSITE-ProRule" id="PRU00529"/>
    </source>
</evidence>
<evidence type="ECO:0000313" key="5">
    <source>
        <dbReference type="EMBL" id="MFC3809817.1"/>
    </source>
</evidence>
<gene>
    <name evidence="5" type="ORF">ACFOOI_04045</name>
</gene>
<dbReference type="Pfam" id="PF02926">
    <property type="entry name" value="THUMP"/>
    <property type="match status" value="1"/>
</dbReference>
<accession>A0ABV7YUB1</accession>
<evidence type="ECO:0000259" key="4">
    <source>
        <dbReference type="PROSITE" id="PS51165"/>
    </source>
</evidence>
<reference evidence="6" key="1">
    <citation type="journal article" date="2019" name="Int. J. Syst. Evol. Microbiol.">
        <title>The Global Catalogue of Microorganisms (GCM) 10K type strain sequencing project: providing services to taxonomists for standard genome sequencing and annotation.</title>
        <authorList>
            <consortium name="The Broad Institute Genomics Platform"/>
            <consortium name="The Broad Institute Genome Sequencing Center for Infectious Disease"/>
            <person name="Wu L."/>
            <person name="Ma J."/>
        </authorList>
    </citation>
    <scope>NUCLEOTIDE SEQUENCE [LARGE SCALE GENOMIC DNA]</scope>
    <source>
        <strain evidence="6">CECT 7956</strain>
    </source>
</reference>
<feature type="domain" description="THUMP" evidence="4">
    <location>
        <begin position="45"/>
        <end position="156"/>
    </location>
</feature>
<dbReference type="SMART" id="SM00981">
    <property type="entry name" value="THUMP"/>
    <property type="match status" value="1"/>
</dbReference>
<dbReference type="GO" id="GO:0008168">
    <property type="term" value="F:methyltransferase activity"/>
    <property type="evidence" value="ECO:0007669"/>
    <property type="project" value="UniProtKB-KW"/>
</dbReference>
<dbReference type="RefSeq" id="WP_379835356.1">
    <property type="nucleotide sequence ID" value="NZ_JBHRYQ010000001.1"/>
</dbReference>
<keyword evidence="3" id="KW-0694">RNA-binding</keyword>
<dbReference type="PROSITE" id="PS51165">
    <property type="entry name" value="THUMP"/>
    <property type="match status" value="1"/>
</dbReference>
<organism evidence="5 6">
    <name type="scientific">Lacihabitans lacunae</name>
    <dbReference type="NCBI Taxonomy" id="1028214"/>
    <lineage>
        <taxon>Bacteria</taxon>
        <taxon>Pseudomonadati</taxon>
        <taxon>Bacteroidota</taxon>
        <taxon>Cytophagia</taxon>
        <taxon>Cytophagales</taxon>
        <taxon>Leadbetterellaceae</taxon>
        <taxon>Lacihabitans</taxon>
    </lineage>
</organism>
<dbReference type="PROSITE" id="PS00092">
    <property type="entry name" value="N6_MTASE"/>
    <property type="match status" value="1"/>
</dbReference>
<protein>
    <submittedName>
        <fullName evidence="5">Class I SAM-dependent RNA methyltransferase</fullName>
    </submittedName>
</protein>
<evidence type="ECO:0000256" key="1">
    <source>
        <dbReference type="ARBA" id="ARBA00022603"/>
    </source>
</evidence>
<dbReference type="CDD" id="cd11715">
    <property type="entry name" value="THUMP_AdoMetMT"/>
    <property type="match status" value="1"/>
</dbReference>
<dbReference type="PANTHER" id="PTHR47313:SF1">
    <property type="entry name" value="RIBOSOMAL RNA LARGE SUBUNIT METHYLTRANSFERASE K_L"/>
    <property type="match status" value="1"/>
</dbReference>
<proteinExistence type="predicted"/>
<dbReference type="InterPro" id="IPR000241">
    <property type="entry name" value="RlmKL-like_Mtase"/>
</dbReference>
<name>A0ABV7YUB1_9BACT</name>
<keyword evidence="6" id="KW-1185">Reference proteome</keyword>
<dbReference type="InterPro" id="IPR004114">
    <property type="entry name" value="THUMP_dom"/>
</dbReference>
<dbReference type="SUPFAM" id="SSF53335">
    <property type="entry name" value="S-adenosyl-L-methionine-dependent methyltransferases"/>
    <property type="match status" value="1"/>
</dbReference>
<evidence type="ECO:0000256" key="2">
    <source>
        <dbReference type="ARBA" id="ARBA00022679"/>
    </source>
</evidence>
<keyword evidence="2" id="KW-0808">Transferase</keyword>
<dbReference type="Pfam" id="PF22020">
    <property type="entry name" value="RlmL_1st"/>
    <property type="match status" value="1"/>
</dbReference>
<dbReference type="InterPro" id="IPR054170">
    <property type="entry name" value="RlmL_1st"/>
</dbReference>
<dbReference type="InterPro" id="IPR002052">
    <property type="entry name" value="DNA_methylase_N6_adenine_CS"/>
</dbReference>
<dbReference type="Gene3D" id="3.30.2130.30">
    <property type="match status" value="1"/>
</dbReference>
<dbReference type="Gene3D" id="3.40.50.150">
    <property type="entry name" value="Vaccinia Virus protein VP39"/>
    <property type="match status" value="1"/>
</dbReference>
<evidence type="ECO:0000313" key="6">
    <source>
        <dbReference type="Proteomes" id="UP001595616"/>
    </source>
</evidence>
<sequence>MAIYEQVATTLKGLEEVLADEIFELGGQEIEVLKRAVRYNGSDEILYKANLKLRTALRVLVPIYSFIAENEHDLYREIHEYPWENLMDNRNTFAIDAIVSGTTFTHSQYVALKTKDGIVDRFRNKTGERPSIDTKNPDLKINIHVNRQEISVSLDSTGISLDRRGYRTNANEAPINEALAAGIILLSGWDKKAPFLDPMAGSGTFSIEAAYIAANIPPGINRSFAFERWPDFNERLFDRVYDELKNQIVDPECKFFCSDITTESLGIIANNASNAGVEEYIQVKEEDFFESSPSTENGFLFLNPPYGERLSLDNIKDFYERIGDTLKQRYAGFEAWIISSDHVALKVLGLRADKKIDLMNGGLDARLQQYKMFEGRMEE</sequence>
<comment type="caution">
    <text evidence="5">The sequence shown here is derived from an EMBL/GenBank/DDBJ whole genome shotgun (WGS) entry which is preliminary data.</text>
</comment>
<dbReference type="Proteomes" id="UP001595616">
    <property type="component" value="Unassembled WGS sequence"/>
</dbReference>
<dbReference type="InterPro" id="IPR029063">
    <property type="entry name" value="SAM-dependent_MTases_sf"/>
</dbReference>
<dbReference type="GO" id="GO:0032259">
    <property type="term" value="P:methylation"/>
    <property type="evidence" value="ECO:0007669"/>
    <property type="project" value="UniProtKB-KW"/>
</dbReference>
<dbReference type="PANTHER" id="PTHR47313">
    <property type="entry name" value="RIBOSOMAL RNA LARGE SUBUNIT METHYLTRANSFERASE K/L"/>
    <property type="match status" value="1"/>
</dbReference>
<keyword evidence="1 5" id="KW-0489">Methyltransferase</keyword>
<dbReference type="EMBL" id="JBHRYQ010000001">
    <property type="protein sequence ID" value="MFC3809817.1"/>
    <property type="molecule type" value="Genomic_DNA"/>
</dbReference>
<dbReference type="Pfam" id="PF01170">
    <property type="entry name" value="UPF0020"/>
    <property type="match status" value="1"/>
</dbReference>